<name>A0A383CT29_9ZZZZ</name>
<dbReference type="Gene3D" id="3.90.660.20">
    <property type="entry name" value="Protoporphyrinogen oxidase, mitochondrial, domain 2"/>
    <property type="match status" value="1"/>
</dbReference>
<feature type="domain" description="Amine oxidase" evidence="1">
    <location>
        <begin position="23"/>
        <end position="228"/>
    </location>
</feature>
<accession>A0A383CT29</accession>
<gene>
    <name evidence="2" type="ORF">METZ01_LOCUS488135</name>
</gene>
<dbReference type="Pfam" id="PF01593">
    <property type="entry name" value="Amino_oxidase"/>
    <property type="match status" value="1"/>
</dbReference>
<dbReference type="InterPro" id="IPR036188">
    <property type="entry name" value="FAD/NAD-bd_sf"/>
</dbReference>
<organism evidence="2">
    <name type="scientific">marine metagenome</name>
    <dbReference type="NCBI Taxonomy" id="408172"/>
    <lineage>
        <taxon>unclassified sequences</taxon>
        <taxon>metagenomes</taxon>
        <taxon>ecological metagenomes</taxon>
    </lineage>
</organism>
<dbReference type="PANTHER" id="PTHR42923">
    <property type="entry name" value="PROTOPORPHYRINOGEN OXIDASE"/>
    <property type="match status" value="1"/>
</dbReference>
<dbReference type="AlphaFoldDB" id="A0A383CT29"/>
<dbReference type="PANTHER" id="PTHR42923:SF46">
    <property type="entry name" value="AMINE OXIDASE"/>
    <property type="match status" value="1"/>
</dbReference>
<protein>
    <recommendedName>
        <fullName evidence="1">Amine oxidase domain-containing protein</fullName>
    </recommendedName>
</protein>
<feature type="non-terminal residue" evidence="2">
    <location>
        <position position="1"/>
    </location>
</feature>
<dbReference type="GO" id="GO:0016491">
    <property type="term" value="F:oxidoreductase activity"/>
    <property type="evidence" value="ECO:0007669"/>
    <property type="project" value="InterPro"/>
</dbReference>
<dbReference type="Gene3D" id="3.50.50.60">
    <property type="entry name" value="FAD/NAD(P)-binding domain"/>
    <property type="match status" value="1"/>
</dbReference>
<reference evidence="2" key="1">
    <citation type="submission" date="2018-05" db="EMBL/GenBank/DDBJ databases">
        <authorList>
            <person name="Lanie J.A."/>
            <person name="Ng W.-L."/>
            <person name="Kazmierczak K.M."/>
            <person name="Andrzejewski T.M."/>
            <person name="Davidsen T.M."/>
            <person name="Wayne K.J."/>
            <person name="Tettelin H."/>
            <person name="Glass J.I."/>
            <person name="Rusch D."/>
            <person name="Podicherti R."/>
            <person name="Tsui H.-C.T."/>
            <person name="Winkler M.E."/>
        </authorList>
    </citation>
    <scope>NUCLEOTIDE SEQUENCE</scope>
</reference>
<dbReference type="InterPro" id="IPR050464">
    <property type="entry name" value="Zeta_carotene_desat/Oxidored"/>
</dbReference>
<dbReference type="Gene3D" id="1.10.3110.10">
    <property type="entry name" value="protoporphyrinogen ix oxidase, domain 3"/>
    <property type="match status" value="1"/>
</dbReference>
<evidence type="ECO:0000259" key="1">
    <source>
        <dbReference type="Pfam" id="PF01593"/>
    </source>
</evidence>
<feature type="non-terminal residue" evidence="2">
    <location>
        <position position="239"/>
    </location>
</feature>
<dbReference type="InterPro" id="IPR002937">
    <property type="entry name" value="Amino_oxidase"/>
</dbReference>
<dbReference type="SUPFAM" id="SSF51905">
    <property type="entry name" value="FAD/NAD(P)-binding domain"/>
    <property type="match status" value="1"/>
</dbReference>
<proteinExistence type="predicted"/>
<dbReference type="EMBL" id="UINC01211401">
    <property type="protein sequence ID" value="SVE35281.1"/>
    <property type="molecule type" value="Genomic_DNA"/>
</dbReference>
<sequence>AWIQSKVGIFHGGKIYNFVTPLDLLRFTPLSLVDRLRLGLVTLLVRRMKDWRKLEGFVASDWVRRYAGKGVYDVVWGPLLRGKFGAHYDKVGMPWFWGKIQTRFASRGKGLRGMQRERLGYPMGSFAEIFEVLAGRINSLGGEVRLSTPVSSIAVTDGRATGLEIQVAKGEPSREEFDAIISTTPSYVFPRLVPTLPQDYIDKLSRVDYLAAVLVILVLKEPFSHIYWLNIADSEIPFV</sequence>
<evidence type="ECO:0000313" key="2">
    <source>
        <dbReference type="EMBL" id="SVE35281.1"/>
    </source>
</evidence>